<dbReference type="EMBL" id="CAADGH010000004">
    <property type="protein sequence ID" value="VFK74370.1"/>
    <property type="molecule type" value="Genomic_DNA"/>
</dbReference>
<dbReference type="EMBL" id="CAADFO010000001">
    <property type="protein sequence ID" value="VFK22029.1"/>
    <property type="molecule type" value="Genomic_DNA"/>
</dbReference>
<sequence>MWSIFFPKEKTPLPFIKRYKTAMLAVVLTWGLGGCAINLESLDQTPCLDCRNLIDINIESFLRLAADSERSCIVHRYGGGNQNPSESWKRMLTPLRKLLKTSRMHLHLWQGDSPTARNRNVHRARALYALYQESGANRPQGSIYGGDGLFLPPYDGLCRNGPILELTEGLRLLSPRATPPLESDVARRQAENTIVVVIGRGR</sequence>
<evidence type="ECO:0000313" key="2">
    <source>
        <dbReference type="EMBL" id="VFK27631.1"/>
    </source>
</evidence>
<proteinExistence type="predicted"/>
<reference evidence="3" key="1">
    <citation type="submission" date="2019-02" db="EMBL/GenBank/DDBJ databases">
        <authorList>
            <person name="Gruber-Vodicka R. H."/>
            <person name="Seah K. B. B."/>
        </authorList>
    </citation>
    <scope>NUCLEOTIDE SEQUENCE</scope>
    <source>
        <strain evidence="1">BECK_BZ197</strain>
        <strain evidence="3">BECK_BZ198</strain>
        <strain evidence="2">BECK_BZ199</strain>
    </source>
</reference>
<accession>A0A451B7V3</accession>
<dbReference type="AlphaFoldDB" id="A0A451B7V3"/>
<dbReference type="EMBL" id="CAADFQ010000004">
    <property type="protein sequence ID" value="VFK27631.1"/>
    <property type="molecule type" value="Genomic_DNA"/>
</dbReference>
<gene>
    <name evidence="1" type="ORF">BECKMB1821G_GA0114241_100118</name>
    <name evidence="3" type="ORF">BECKMB1821H_GA0114242_100418</name>
    <name evidence="2" type="ORF">BECKMB1821I_GA0114274_100418</name>
</gene>
<evidence type="ECO:0000313" key="3">
    <source>
        <dbReference type="EMBL" id="VFK74370.1"/>
    </source>
</evidence>
<organism evidence="3">
    <name type="scientific">Candidatus Kentrum sp. MB</name>
    <dbReference type="NCBI Taxonomy" id="2138164"/>
    <lineage>
        <taxon>Bacteria</taxon>
        <taxon>Pseudomonadati</taxon>
        <taxon>Pseudomonadota</taxon>
        <taxon>Gammaproteobacteria</taxon>
        <taxon>Candidatus Kentrum</taxon>
    </lineage>
</organism>
<evidence type="ECO:0000313" key="1">
    <source>
        <dbReference type="EMBL" id="VFK22029.1"/>
    </source>
</evidence>
<protein>
    <submittedName>
        <fullName evidence="3">Uncharacterized protein</fullName>
    </submittedName>
</protein>
<name>A0A451B7V3_9GAMM</name>